<dbReference type="AlphaFoldDB" id="A0A1H9J5Z6"/>
<evidence type="ECO:0000313" key="2">
    <source>
        <dbReference type="EMBL" id="SEQ82290.1"/>
    </source>
</evidence>
<accession>A0A1H9J5Z6</accession>
<evidence type="ECO:0000313" key="3">
    <source>
        <dbReference type="Proteomes" id="UP000198504"/>
    </source>
</evidence>
<protein>
    <submittedName>
        <fullName evidence="2">Uncharacterized conserved protein, DUF779 family</fullName>
    </submittedName>
</protein>
<dbReference type="EMBL" id="FOFA01000006">
    <property type="protein sequence ID" value="SEQ82290.1"/>
    <property type="molecule type" value="Genomic_DNA"/>
</dbReference>
<keyword evidence="3" id="KW-1185">Reference proteome</keyword>
<dbReference type="OrthoDB" id="9948464at2"/>
<name>A0A1H9J5Z6_9ACTN</name>
<dbReference type="InterPro" id="IPR008497">
    <property type="entry name" value="DUF779"/>
</dbReference>
<sequence>MLTATTTEAFRADQHPTAHGEGSRVATTRDAWQALVRLHALRGPVVLVEVGPGGPDGRRLECLTERDFAVAVADRHVGTVDRCPVYLDADADDGAHRPVYLLDVVAGAAPEATLAPDGTHHFVARPLGNVAGA</sequence>
<feature type="compositionally biased region" description="Basic and acidic residues" evidence="1">
    <location>
        <begin position="10"/>
        <end position="22"/>
    </location>
</feature>
<dbReference type="Pfam" id="PF05610">
    <property type="entry name" value="DUF779"/>
    <property type="match status" value="1"/>
</dbReference>
<organism evidence="2 3">
    <name type="scientific">Microlunatus flavus</name>
    <dbReference type="NCBI Taxonomy" id="1036181"/>
    <lineage>
        <taxon>Bacteria</taxon>
        <taxon>Bacillati</taxon>
        <taxon>Actinomycetota</taxon>
        <taxon>Actinomycetes</taxon>
        <taxon>Propionibacteriales</taxon>
        <taxon>Propionibacteriaceae</taxon>
        <taxon>Microlunatus</taxon>
    </lineage>
</organism>
<gene>
    <name evidence="2" type="ORF">SAMN05421756_106102</name>
</gene>
<proteinExistence type="predicted"/>
<dbReference type="RefSeq" id="WP_091182112.1">
    <property type="nucleotide sequence ID" value="NZ_FOFA01000006.1"/>
</dbReference>
<dbReference type="Proteomes" id="UP000198504">
    <property type="component" value="Unassembled WGS sequence"/>
</dbReference>
<reference evidence="3" key="1">
    <citation type="submission" date="2016-10" db="EMBL/GenBank/DDBJ databases">
        <authorList>
            <person name="Varghese N."/>
            <person name="Submissions S."/>
        </authorList>
    </citation>
    <scope>NUCLEOTIDE SEQUENCE [LARGE SCALE GENOMIC DNA]</scope>
    <source>
        <strain evidence="3">CGMCC 4.6856</strain>
    </source>
</reference>
<evidence type="ECO:0000256" key="1">
    <source>
        <dbReference type="SAM" id="MobiDB-lite"/>
    </source>
</evidence>
<feature type="region of interest" description="Disordered" evidence="1">
    <location>
        <begin position="1"/>
        <end position="24"/>
    </location>
</feature>